<dbReference type="InterPro" id="IPR036412">
    <property type="entry name" value="HAD-like_sf"/>
</dbReference>
<evidence type="ECO:0000313" key="2">
    <source>
        <dbReference type="Proteomes" id="UP000442619"/>
    </source>
</evidence>
<accession>A0A844FWF7</accession>
<dbReference type="NCBIfam" id="TIGR01662">
    <property type="entry name" value="HAD-SF-IIIA"/>
    <property type="match status" value="1"/>
</dbReference>
<organism evidence="1 2">
    <name type="scientific">Sharpea porci</name>
    <dbReference type="NCBI Taxonomy" id="2652286"/>
    <lineage>
        <taxon>Bacteria</taxon>
        <taxon>Bacillati</taxon>
        <taxon>Bacillota</taxon>
        <taxon>Erysipelotrichia</taxon>
        <taxon>Erysipelotrichales</taxon>
        <taxon>Coprobacillaceae</taxon>
        <taxon>Sharpea</taxon>
    </lineage>
</organism>
<dbReference type="PROSITE" id="PS01228">
    <property type="entry name" value="COF_1"/>
    <property type="match status" value="1"/>
</dbReference>
<name>A0A844FWF7_9FIRM</name>
<dbReference type="InterPro" id="IPR023214">
    <property type="entry name" value="HAD_sf"/>
</dbReference>
<dbReference type="FunFam" id="3.40.50.1000:FF:000022">
    <property type="entry name" value="Phosphoglycolate phosphatase"/>
    <property type="match status" value="1"/>
</dbReference>
<gene>
    <name evidence="1" type="ORF">FYJ79_08710</name>
</gene>
<dbReference type="SFLD" id="SFLDG01129">
    <property type="entry name" value="C1.5:_HAD__Beta-PGM__Phosphata"/>
    <property type="match status" value="1"/>
</dbReference>
<comment type="caution">
    <text evidence="1">The sequence shown here is derived from an EMBL/GenBank/DDBJ whole genome shotgun (WGS) entry which is preliminary data.</text>
</comment>
<keyword evidence="1" id="KW-0378">Hydrolase</keyword>
<dbReference type="SFLD" id="SFLDG01135">
    <property type="entry name" value="C1.5.6:_HAD__Beta-PGM__Phospha"/>
    <property type="match status" value="1"/>
</dbReference>
<protein>
    <submittedName>
        <fullName evidence="1">HAD family hydrolase</fullName>
    </submittedName>
</protein>
<evidence type="ECO:0000313" key="1">
    <source>
        <dbReference type="EMBL" id="MST89649.1"/>
    </source>
</evidence>
<dbReference type="Pfam" id="PF13419">
    <property type="entry name" value="HAD_2"/>
    <property type="match status" value="1"/>
</dbReference>
<dbReference type="PANTHER" id="PTHR43434:SF1">
    <property type="entry name" value="PHOSPHOGLYCOLATE PHOSPHATASE"/>
    <property type="match status" value="1"/>
</dbReference>
<dbReference type="SFLD" id="SFLDS00003">
    <property type="entry name" value="Haloacid_Dehalogenase"/>
    <property type="match status" value="1"/>
</dbReference>
<dbReference type="Proteomes" id="UP000442619">
    <property type="component" value="Unassembled WGS sequence"/>
</dbReference>
<dbReference type="GO" id="GO:0008967">
    <property type="term" value="F:phosphoglycolate phosphatase activity"/>
    <property type="evidence" value="ECO:0007669"/>
    <property type="project" value="TreeGrafter"/>
</dbReference>
<reference evidence="1 2" key="1">
    <citation type="submission" date="2019-08" db="EMBL/GenBank/DDBJ databases">
        <title>In-depth cultivation of the pig gut microbiome towards novel bacterial diversity and tailored functional studies.</title>
        <authorList>
            <person name="Wylensek D."/>
            <person name="Hitch T.C.A."/>
            <person name="Clavel T."/>
        </authorList>
    </citation>
    <scope>NUCLEOTIDE SEQUENCE [LARGE SCALE GENOMIC DNA]</scope>
    <source>
        <strain evidence="1 2">CA-Schmier-601-WT-3</strain>
    </source>
</reference>
<dbReference type="AlphaFoldDB" id="A0A844FWF7"/>
<dbReference type="InterPro" id="IPR041492">
    <property type="entry name" value="HAD_2"/>
</dbReference>
<dbReference type="GO" id="GO:0005829">
    <property type="term" value="C:cytosol"/>
    <property type="evidence" value="ECO:0007669"/>
    <property type="project" value="TreeGrafter"/>
</dbReference>
<dbReference type="GO" id="GO:0006281">
    <property type="term" value="P:DNA repair"/>
    <property type="evidence" value="ECO:0007669"/>
    <property type="project" value="TreeGrafter"/>
</dbReference>
<dbReference type="InterPro" id="IPR050155">
    <property type="entry name" value="HAD-like_hydrolase_sf"/>
</dbReference>
<dbReference type="InterPro" id="IPR006549">
    <property type="entry name" value="HAD-SF_hydro_IIIA"/>
</dbReference>
<dbReference type="Gene3D" id="3.40.50.1000">
    <property type="entry name" value="HAD superfamily/HAD-like"/>
    <property type="match status" value="1"/>
</dbReference>
<dbReference type="EMBL" id="VUNM01000021">
    <property type="protein sequence ID" value="MST89649.1"/>
    <property type="molecule type" value="Genomic_DNA"/>
</dbReference>
<dbReference type="SUPFAM" id="SSF56784">
    <property type="entry name" value="HAD-like"/>
    <property type="match status" value="1"/>
</dbReference>
<dbReference type="NCBIfam" id="TIGR01549">
    <property type="entry name" value="HAD-SF-IA-v1"/>
    <property type="match status" value="1"/>
</dbReference>
<proteinExistence type="predicted"/>
<dbReference type="Gene3D" id="1.10.150.240">
    <property type="entry name" value="Putative phosphatase, domain 2"/>
    <property type="match status" value="1"/>
</dbReference>
<dbReference type="PANTHER" id="PTHR43434">
    <property type="entry name" value="PHOSPHOGLYCOLATE PHOSPHATASE"/>
    <property type="match status" value="1"/>
</dbReference>
<keyword evidence="2" id="KW-1185">Reference proteome</keyword>
<dbReference type="InterPro" id="IPR006439">
    <property type="entry name" value="HAD-SF_hydro_IA"/>
</dbReference>
<dbReference type="InterPro" id="IPR023198">
    <property type="entry name" value="PGP-like_dom2"/>
</dbReference>
<sequence>MMYQAVIFDMDGTILNTIDDLKESLNYALKVTGHRHDYTVANTKVCFGSGVKVAITRALCLEAGMEENALYAIGTSQEVLPESVHEDEINRVQEVFRAYYVNHCKIKTKPYPGILDLLKELKSKGIKVAVVSNKQNNAVEELVKDQFDGYFDFYLGEKKGIKRKPAPDMCNQCLSVLNVLREDALYVGDSEIDIQTGKNAHMDVVAVNWGFRSTSFLKENQAKTIVSNTDELLEAIVN</sequence>
<dbReference type="NCBIfam" id="TIGR01509">
    <property type="entry name" value="HAD-SF-IA-v3"/>
    <property type="match status" value="1"/>
</dbReference>